<dbReference type="PANTHER" id="PTHR35526:SF3">
    <property type="entry name" value="ANTI-SIGMA-F FACTOR RSBW"/>
    <property type="match status" value="1"/>
</dbReference>
<dbReference type="InterPro" id="IPR003594">
    <property type="entry name" value="HATPase_dom"/>
</dbReference>
<dbReference type="CDD" id="cd16936">
    <property type="entry name" value="HATPase_RsbW-like"/>
    <property type="match status" value="1"/>
</dbReference>
<dbReference type="Gene3D" id="3.30.565.10">
    <property type="entry name" value="Histidine kinase-like ATPase, C-terminal domain"/>
    <property type="match status" value="1"/>
</dbReference>
<evidence type="ECO:0000256" key="1">
    <source>
        <dbReference type="ARBA" id="ARBA00022527"/>
    </source>
</evidence>
<dbReference type="InterPro" id="IPR036890">
    <property type="entry name" value="HATPase_C_sf"/>
</dbReference>
<accession>A0ABP5X1Y0</accession>
<dbReference type="Pfam" id="PF13581">
    <property type="entry name" value="HATPase_c_2"/>
    <property type="match status" value="1"/>
</dbReference>
<comment type="caution">
    <text evidence="4">The sequence shown here is derived from an EMBL/GenBank/DDBJ whole genome shotgun (WGS) entry which is preliminary data.</text>
</comment>
<name>A0ABP5X1Y0_9ACTN</name>
<keyword evidence="5" id="KW-1185">Reference proteome</keyword>
<organism evidence="4 5">
    <name type="scientific">Actinomadura vinacea</name>
    <dbReference type="NCBI Taxonomy" id="115336"/>
    <lineage>
        <taxon>Bacteria</taxon>
        <taxon>Bacillati</taxon>
        <taxon>Actinomycetota</taxon>
        <taxon>Actinomycetes</taxon>
        <taxon>Streptosporangiales</taxon>
        <taxon>Thermomonosporaceae</taxon>
        <taxon>Actinomadura</taxon>
    </lineage>
</organism>
<evidence type="ECO:0000259" key="3">
    <source>
        <dbReference type="Pfam" id="PF13581"/>
    </source>
</evidence>
<dbReference type="PANTHER" id="PTHR35526">
    <property type="entry name" value="ANTI-SIGMA-F FACTOR RSBW-RELATED"/>
    <property type="match status" value="1"/>
</dbReference>
<dbReference type="Proteomes" id="UP001501231">
    <property type="component" value="Unassembled WGS sequence"/>
</dbReference>
<evidence type="ECO:0000313" key="4">
    <source>
        <dbReference type="EMBL" id="GAA2438685.1"/>
    </source>
</evidence>
<reference evidence="5" key="1">
    <citation type="journal article" date="2019" name="Int. J. Syst. Evol. Microbiol.">
        <title>The Global Catalogue of Microorganisms (GCM) 10K type strain sequencing project: providing services to taxonomists for standard genome sequencing and annotation.</title>
        <authorList>
            <consortium name="The Broad Institute Genomics Platform"/>
            <consortium name="The Broad Institute Genome Sequencing Center for Infectious Disease"/>
            <person name="Wu L."/>
            <person name="Ma J."/>
        </authorList>
    </citation>
    <scope>NUCLEOTIDE SEQUENCE [LARGE SCALE GENOMIC DNA]</scope>
    <source>
        <strain evidence="5">JCM 3325</strain>
    </source>
</reference>
<proteinExistence type="predicted"/>
<protein>
    <recommendedName>
        <fullName evidence="3">Histidine kinase/HSP90-like ATPase domain-containing protein</fullName>
    </recommendedName>
</protein>
<keyword evidence="1" id="KW-0723">Serine/threonine-protein kinase</keyword>
<dbReference type="RefSeq" id="WP_344593775.1">
    <property type="nucleotide sequence ID" value="NZ_BAAARW010000023.1"/>
</dbReference>
<feature type="domain" description="Histidine kinase/HSP90-like ATPase" evidence="3">
    <location>
        <begin position="68"/>
        <end position="168"/>
    </location>
</feature>
<dbReference type="InterPro" id="IPR050267">
    <property type="entry name" value="Anti-sigma-factor_SerPK"/>
</dbReference>
<feature type="region of interest" description="Disordered" evidence="2">
    <location>
        <begin position="1"/>
        <end position="39"/>
    </location>
</feature>
<keyword evidence="1" id="KW-0418">Kinase</keyword>
<dbReference type="EMBL" id="BAAARW010000023">
    <property type="protein sequence ID" value="GAA2438685.1"/>
    <property type="molecule type" value="Genomic_DNA"/>
</dbReference>
<evidence type="ECO:0000313" key="5">
    <source>
        <dbReference type="Proteomes" id="UP001501231"/>
    </source>
</evidence>
<keyword evidence="1" id="KW-0808">Transferase</keyword>
<evidence type="ECO:0000256" key="2">
    <source>
        <dbReference type="SAM" id="MobiDB-lite"/>
    </source>
</evidence>
<gene>
    <name evidence="4" type="ORF">GCM10010191_62390</name>
</gene>
<sequence>MKTSPETVGAVRGIAGADDPEGGPPTPRSTGARAREGAPGEAAAPVVPVYCGPPLGCVWVLPEGPECAGYARAVLGEALAAAGAPRAAIADARLMASELATNAFQHAPGHGPHELWLYAGAPGERTGAVPGQVRCAVFDRQAAGRLPAYSWTSGDHGRGLSIVRELSDGRWGILRTLSRCVPRVRGKAVWFAIPAVVHLPAELLHPPNGKIVPLPATAVPPLG</sequence>